<proteinExistence type="predicted"/>
<keyword evidence="1" id="KW-1133">Transmembrane helix</keyword>
<protein>
    <recommendedName>
        <fullName evidence="4">Integrase catalytic domain-containing protein</fullName>
    </recommendedName>
</protein>
<dbReference type="InterPro" id="IPR012337">
    <property type="entry name" value="RNaseH-like_sf"/>
</dbReference>
<gene>
    <name evidence="2" type="ORF">CR513_20889</name>
</gene>
<sequence>MKHEVEEIRSFKRTQIFDVWGIDFMGPFLVSNGYSYILLAIDYVLLWVEVMATKTNDAKLIASKLRSKWDGLFVFTNVFPYGVVELKDENINSTFQVNEHQIKLFHEGPMLTMGEMESISLMEPAPLDEAP</sequence>
<keyword evidence="1" id="KW-0812">Transmembrane</keyword>
<reference evidence="2" key="1">
    <citation type="submission" date="2018-05" db="EMBL/GenBank/DDBJ databases">
        <title>Draft genome of Mucuna pruriens seed.</title>
        <authorList>
            <person name="Nnadi N.E."/>
            <person name="Vos R."/>
            <person name="Hasami M.H."/>
            <person name="Devisetty U.K."/>
            <person name="Aguiy J.C."/>
        </authorList>
    </citation>
    <scope>NUCLEOTIDE SEQUENCE [LARGE SCALE GENOMIC DNA]</scope>
    <source>
        <strain evidence="2">JCA_2017</strain>
    </source>
</reference>
<dbReference type="Gene3D" id="3.30.420.10">
    <property type="entry name" value="Ribonuclease H-like superfamily/Ribonuclease H"/>
    <property type="match status" value="1"/>
</dbReference>
<accession>A0A371H0X5</accession>
<evidence type="ECO:0008006" key="4">
    <source>
        <dbReference type="Google" id="ProtNLM"/>
    </source>
</evidence>
<keyword evidence="1" id="KW-0472">Membrane</keyword>
<dbReference type="OrthoDB" id="1429661at2759"/>
<dbReference type="GO" id="GO:0003676">
    <property type="term" value="F:nucleic acid binding"/>
    <property type="evidence" value="ECO:0007669"/>
    <property type="project" value="InterPro"/>
</dbReference>
<dbReference type="InterPro" id="IPR052160">
    <property type="entry name" value="Gypsy_RT_Integrase-like"/>
</dbReference>
<evidence type="ECO:0000256" key="1">
    <source>
        <dbReference type="SAM" id="Phobius"/>
    </source>
</evidence>
<comment type="caution">
    <text evidence="2">The sequence shown here is derived from an EMBL/GenBank/DDBJ whole genome shotgun (WGS) entry which is preliminary data.</text>
</comment>
<evidence type="ECO:0000313" key="3">
    <source>
        <dbReference type="Proteomes" id="UP000257109"/>
    </source>
</evidence>
<dbReference type="AlphaFoldDB" id="A0A371H0X5"/>
<dbReference type="InterPro" id="IPR036397">
    <property type="entry name" value="RNaseH_sf"/>
</dbReference>
<evidence type="ECO:0000313" key="2">
    <source>
        <dbReference type="EMBL" id="RDX96447.1"/>
    </source>
</evidence>
<name>A0A371H0X5_MUCPR</name>
<organism evidence="2 3">
    <name type="scientific">Mucuna pruriens</name>
    <name type="common">Velvet bean</name>
    <name type="synonym">Dolichos pruriens</name>
    <dbReference type="NCBI Taxonomy" id="157652"/>
    <lineage>
        <taxon>Eukaryota</taxon>
        <taxon>Viridiplantae</taxon>
        <taxon>Streptophyta</taxon>
        <taxon>Embryophyta</taxon>
        <taxon>Tracheophyta</taxon>
        <taxon>Spermatophyta</taxon>
        <taxon>Magnoliopsida</taxon>
        <taxon>eudicotyledons</taxon>
        <taxon>Gunneridae</taxon>
        <taxon>Pentapetalae</taxon>
        <taxon>rosids</taxon>
        <taxon>fabids</taxon>
        <taxon>Fabales</taxon>
        <taxon>Fabaceae</taxon>
        <taxon>Papilionoideae</taxon>
        <taxon>50 kb inversion clade</taxon>
        <taxon>NPAAA clade</taxon>
        <taxon>indigoferoid/millettioid clade</taxon>
        <taxon>Phaseoleae</taxon>
        <taxon>Mucuna</taxon>
    </lineage>
</organism>
<feature type="non-terminal residue" evidence="2">
    <location>
        <position position="131"/>
    </location>
</feature>
<feature type="transmembrane region" description="Helical" evidence="1">
    <location>
        <begin position="33"/>
        <end position="52"/>
    </location>
</feature>
<dbReference type="PANTHER" id="PTHR47266">
    <property type="entry name" value="ENDONUCLEASE-RELATED"/>
    <property type="match status" value="1"/>
</dbReference>
<keyword evidence="3" id="KW-1185">Reference proteome</keyword>
<dbReference type="SUPFAM" id="SSF53098">
    <property type="entry name" value="Ribonuclease H-like"/>
    <property type="match status" value="1"/>
</dbReference>
<dbReference type="EMBL" id="QJKJ01003887">
    <property type="protein sequence ID" value="RDX96447.1"/>
    <property type="molecule type" value="Genomic_DNA"/>
</dbReference>
<dbReference type="Proteomes" id="UP000257109">
    <property type="component" value="Unassembled WGS sequence"/>
</dbReference>